<dbReference type="RefSeq" id="WP_006019971.1">
    <property type="nucleotide sequence ID" value="NZ_KB375282.1"/>
</dbReference>
<evidence type="ECO:0000313" key="2">
    <source>
        <dbReference type="EMBL" id="EKS42157.1"/>
    </source>
</evidence>
<evidence type="ECO:0008006" key="4">
    <source>
        <dbReference type="Google" id="ProtNLM"/>
    </source>
</evidence>
<gene>
    <name evidence="2" type="ORF">HMPREF9695_01249</name>
</gene>
<dbReference type="InterPro" id="IPR021634">
    <property type="entry name" value="DUF3240"/>
</dbReference>
<accession>K8PHM2</accession>
<feature type="region of interest" description="Disordered" evidence="1">
    <location>
        <begin position="113"/>
        <end position="134"/>
    </location>
</feature>
<dbReference type="AlphaFoldDB" id="K8PHM2"/>
<dbReference type="eggNOG" id="ENOG5033HXW">
    <property type="taxonomic scope" value="Bacteria"/>
</dbReference>
<evidence type="ECO:0000313" key="3">
    <source>
        <dbReference type="Proteomes" id="UP000001096"/>
    </source>
</evidence>
<comment type="caution">
    <text evidence="2">The sequence shown here is derived from an EMBL/GenBank/DDBJ whole genome shotgun (WGS) entry which is preliminary data.</text>
</comment>
<dbReference type="Pfam" id="PF11582">
    <property type="entry name" value="DUF3240"/>
    <property type="match status" value="1"/>
</dbReference>
<dbReference type="EMBL" id="AGWX01000001">
    <property type="protein sequence ID" value="EKS42157.1"/>
    <property type="molecule type" value="Genomic_DNA"/>
</dbReference>
<dbReference type="Proteomes" id="UP000001096">
    <property type="component" value="Unassembled WGS sequence"/>
</dbReference>
<organism evidence="2 3">
    <name type="scientific">Afipia broomeae ATCC 49717</name>
    <dbReference type="NCBI Taxonomy" id="883078"/>
    <lineage>
        <taxon>Bacteria</taxon>
        <taxon>Pseudomonadati</taxon>
        <taxon>Pseudomonadota</taxon>
        <taxon>Alphaproteobacteria</taxon>
        <taxon>Hyphomicrobiales</taxon>
        <taxon>Nitrobacteraceae</taxon>
        <taxon>Afipia</taxon>
    </lineage>
</organism>
<keyword evidence="3" id="KW-1185">Reference proteome</keyword>
<reference evidence="2 3" key="1">
    <citation type="submission" date="2012-04" db="EMBL/GenBank/DDBJ databases">
        <title>The Genome Sequence of Afipia broomeae ATCC 49717.</title>
        <authorList>
            <consortium name="The Broad Institute Genome Sequencing Platform"/>
            <person name="Earl A."/>
            <person name="Ward D."/>
            <person name="Feldgarden M."/>
            <person name="Gevers D."/>
            <person name="Huys G."/>
            <person name="Walker B."/>
            <person name="Young S.K."/>
            <person name="Zeng Q."/>
            <person name="Gargeya S."/>
            <person name="Fitzgerald M."/>
            <person name="Haas B."/>
            <person name="Abouelleil A."/>
            <person name="Alvarado L."/>
            <person name="Arachchi H.M."/>
            <person name="Berlin A."/>
            <person name="Chapman S.B."/>
            <person name="Goldberg J."/>
            <person name="Griggs A."/>
            <person name="Gujja S."/>
            <person name="Hansen M."/>
            <person name="Howarth C."/>
            <person name="Imamovic A."/>
            <person name="Larimer J."/>
            <person name="McCowen C."/>
            <person name="Montmayeur A."/>
            <person name="Murphy C."/>
            <person name="Neiman D."/>
            <person name="Pearson M."/>
            <person name="Priest M."/>
            <person name="Roberts A."/>
            <person name="Saif S."/>
            <person name="Shea T."/>
            <person name="Sisk P."/>
            <person name="Sykes S."/>
            <person name="Wortman J."/>
            <person name="Nusbaum C."/>
            <person name="Birren B."/>
        </authorList>
    </citation>
    <scope>NUCLEOTIDE SEQUENCE [LARGE SCALE GENOMIC DNA]</scope>
    <source>
        <strain evidence="2 3">ATCC 49717</strain>
    </source>
</reference>
<sequence>MDKSLCKLTLVFPPSGEDVVVEFLLRANPPVSGFTTWVADGHGLDFTEASINERVRGRVKRSVLVAVLPRQGVTSLLDGLRENARVANLTHWIEPVDSFGRLTAITGDVEVKPKETSSLGPSHILDASPECRCS</sequence>
<proteinExistence type="predicted"/>
<protein>
    <recommendedName>
        <fullName evidence="4">DUF3240 domain-containing protein</fullName>
    </recommendedName>
</protein>
<evidence type="ECO:0000256" key="1">
    <source>
        <dbReference type="SAM" id="MobiDB-lite"/>
    </source>
</evidence>
<name>K8PHM2_9BRAD</name>
<dbReference type="InterPro" id="IPR015867">
    <property type="entry name" value="N-reg_PII/ATP_PRibTrfase_C"/>
</dbReference>
<dbReference type="HOGENOM" id="CLU_156351_0_0_5"/>
<dbReference type="Gene3D" id="3.30.70.120">
    <property type="match status" value="1"/>
</dbReference>